<sequence length="63" mass="7015">MAKNEKKRYVDPGWPQGNGDDDHAVTELTSARAGNLSPYGEEIEFPLPPESLPYAHPHTVINR</sequence>
<feature type="region of interest" description="Disordered" evidence="1">
    <location>
        <begin position="1"/>
        <end position="63"/>
    </location>
</feature>
<protein>
    <submittedName>
        <fullName evidence="3">Uncharacterized protein</fullName>
    </submittedName>
</protein>
<evidence type="ECO:0000313" key="3">
    <source>
        <dbReference type="EMBL" id="SFA57270.1"/>
    </source>
</evidence>
<dbReference type="Proteomes" id="UP001520140">
    <property type="component" value="Unassembled WGS sequence"/>
</dbReference>
<gene>
    <name evidence="2" type="ORF">HQ605_14945</name>
    <name evidence="3" type="ORF">SAMN05444374_111100</name>
</gene>
<dbReference type="GeneID" id="85486673"/>
<evidence type="ECO:0000256" key="1">
    <source>
        <dbReference type="SAM" id="MobiDB-lite"/>
    </source>
</evidence>
<evidence type="ECO:0000313" key="4">
    <source>
        <dbReference type="Proteomes" id="UP000182054"/>
    </source>
</evidence>
<evidence type="ECO:0000313" key="2">
    <source>
        <dbReference type="EMBL" id="MBY6322123.1"/>
    </source>
</evidence>
<reference evidence="3 4" key="1">
    <citation type="submission" date="2016-10" db="EMBL/GenBank/DDBJ databases">
        <authorList>
            <person name="de Groot N.N."/>
        </authorList>
    </citation>
    <scope>NUCLEOTIDE SEQUENCE [LARGE SCALE GENOMIC DNA]</scope>
    <source>
        <strain evidence="3 4">DSM 44908</strain>
    </source>
</reference>
<dbReference type="EMBL" id="FOJN01000011">
    <property type="protein sequence ID" value="SFA57270.1"/>
    <property type="molecule type" value="Genomic_DNA"/>
</dbReference>
<keyword evidence="5" id="KW-1185">Reference proteome</keyword>
<accession>A0A1I0U030</accession>
<name>A0A1I0U030_9NOCA</name>
<reference evidence="2 5" key="2">
    <citation type="submission" date="2020-06" db="EMBL/GenBank/DDBJ databases">
        <title>Taxonomy, biology and ecology of Rhodococcus bacteria occurring in California pistachio and other woody hosts as revealed by genome sequence analyses.</title>
        <authorList>
            <person name="Gai Y."/>
            <person name="Riely B."/>
        </authorList>
    </citation>
    <scope>NUCLEOTIDE SEQUENCE [LARGE SCALE GENOMIC DNA]</scope>
    <source>
        <strain evidence="2 5">BP-284</strain>
    </source>
</reference>
<dbReference type="EMBL" id="JABUKG010000016">
    <property type="protein sequence ID" value="MBY6322123.1"/>
    <property type="molecule type" value="Genomic_DNA"/>
</dbReference>
<dbReference type="OrthoDB" id="5191634at2"/>
<evidence type="ECO:0000313" key="5">
    <source>
        <dbReference type="Proteomes" id="UP001520140"/>
    </source>
</evidence>
<proteinExistence type="predicted"/>
<organism evidence="3 4">
    <name type="scientific">Rhodococcoides kroppenstedtii</name>
    <dbReference type="NCBI Taxonomy" id="293050"/>
    <lineage>
        <taxon>Bacteria</taxon>
        <taxon>Bacillati</taxon>
        <taxon>Actinomycetota</taxon>
        <taxon>Actinomycetes</taxon>
        <taxon>Mycobacteriales</taxon>
        <taxon>Nocardiaceae</taxon>
        <taxon>Rhodococcoides</taxon>
    </lineage>
</organism>
<dbReference type="RefSeq" id="WP_068102913.1">
    <property type="nucleotide sequence ID" value="NZ_CP135915.1"/>
</dbReference>
<dbReference type="AlphaFoldDB" id="A0A1I0U030"/>
<dbReference type="Proteomes" id="UP000182054">
    <property type="component" value="Unassembled WGS sequence"/>
</dbReference>